<sequence>MATTVGELVHTEILASCMRPYIVEHADGLLTVRGFHAAYLYVLPSVRFHYPSTEPTPKRSLPPNRKTIMSDSANFVRMLPTDLRLAVLEARLRAAKVPLATAIKPSGENFVGTDVAAEQTKYDNLVAEKDELVDAVLEEAENFLGLNFGSIIGTIGKVTGTIAGAAGKAISIVEKIGPIVQKVTQAKDVLQGISGALASSSNFTEDKAQAEQIAATVQKADDLDAALTRVQGSLKALTVPESFTEGEPDAENFLSIVFGAIQAVSTVVGIVKSLRK</sequence>
<dbReference type="AlphaFoldDB" id="A0A9W8JZU4"/>
<reference evidence="1" key="1">
    <citation type="submission" date="2022-07" db="EMBL/GenBank/DDBJ databases">
        <title>Genome Sequence of Agrocybe chaxingu.</title>
        <authorList>
            <person name="Buettner E."/>
        </authorList>
    </citation>
    <scope>NUCLEOTIDE SEQUENCE</scope>
    <source>
        <strain evidence="1">MP-N11</strain>
    </source>
</reference>
<accession>A0A9W8JZU4</accession>
<evidence type="ECO:0000313" key="2">
    <source>
        <dbReference type="Proteomes" id="UP001148786"/>
    </source>
</evidence>
<proteinExistence type="predicted"/>
<dbReference type="EMBL" id="JANKHO010000620">
    <property type="protein sequence ID" value="KAJ3507842.1"/>
    <property type="molecule type" value="Genomic_DNA"/>
</dbReference>
<name>A0A9W8JZU4_9AGAR</name>
<evidence type="ECO:0000313" key="1">
    <source>
        <dbReference type="EMBL" id="KAJ3507842.1"/>
    </source>
</evidence>
<keyword evidence="2" id="KW-1185">Reference proteome</keyword>
<protein>
    <submittedName>
        <fullName evidence="1">Uncharacterized protein</fullName>
    </submittedName>
</protein>
<comment type="caution">
    <text evidence="1">The sequence shown here is derived from an EMBL/GenBank/DDBJ whole genome shotgun (WGS) entry which is preliminary data.</text>
</comment>
<dbReference type="Proteomes" id="UP001148786">
    <property type="component" value="Unassembled WGS sequence"/>
</dbReference>
<gene>
    <name evidence="1" type="ORF">NLJ89_g6074</name>
</gene>
<organism evidence="1 2">
    <name type="scientific">Agrocybe chaxingu</name>
    <dbReference type="NCBI Taxonomy" id="84603"/>
    <lineage>
        <taxon>Eukaryota</taxon>
        <taxon>Fungi</taxon>
        <taxon>Dikarya</taxon>
        <taxon>Basidiomycota</taxon>
        <taxon>Agaricomycotina</taxon>
        <taxon>Agaricomycetes</taxon>
        <taxon>Agaricomycetidae</taxon>
        <taxon>Agaricales</taxon>
        <taxon>Agaricineae</taxon>
        <taxon>Strophariaceae</taxon>
        <taxon>Agrocybe</taxon>
    </lineage>
</organism>